<dbReference type="CDD" id="cd02024">
    <property type="entry name" value="NRK1"/>
    <property type="match status" value="1"/>
</dbReference>
<dbReference type="Pfam" id="PF00485">
    <property type="entry name" value="PRK"/>
    <property type="match status" value="1"/>
</dbReference>
<reference evidence="2 3" key="1">
    <citation type="journal article" date="2016" name="Sci. Rep.">
        <title>Peltaster fructicola genome reveals evolution from an invasive phytopathogen to an ectophytic parasite.</title>
        <authorList>
            <person name="Xu C."/>
            <person name="Chen H."/>
            <person name="Gleason M.L."/>
            <person name="Xu J.R."/>
            <person name="Liu H."/>
            <person name="Zhang R."/>
            <person name="Sun G."/>
        </authorList>
    </citation>
    <scope>NUCLEOTIDE SEQUENCE [LARGE SCALE GENOMIC DNA]</scope>
    <source>
        <strain evidence="2 3">LNHT1506</strain>
    </source>
</reference>
<keyword evidence="3" id="KW-1185">Reference proteome</keyword>
<dbReference type="GO" id="GO:0005524">
    <property type="term" value="F:ATP binding"/>
    <property type="evidence" value="ECO:0007669"/>
    <property type="project" value="InterPro"/>
</dbReference>
<dbReference type="InterPro" id="IPR006083">
    <property type="entry name" value="PRK/URK"/>
</dbReference>
<dbReference type="PANTHER" id="PTHR10285">
    <property type="entry name" value="URIDINE KINASE"/>
    <property type="match status" value="1"/>
</dbReference>
<dbReference type="EMBL" id="CP051140">
    <property type="protein sequence ID" value="QIW98078.1"/>
    <property type="molecule type" value="Genomic_DNA"/>
</dbReference>
<dbReference type="Gene3D" id="3.40.50.300">
    <property type="entry name" value="P-loop containing nucleotide triphosphate hydrolases"/>
    <property type="match status" value="1"/>
</dbReference>
<evidence type="ECO:0000313" key="2">
    <source>
        <dbReference type="EMBL" id="QIW98078.1"/>
    </source>
</evidence>
<dbReference type="AlphaFoldDB" id="A0A6H0XTY6"/>
<name>A0A6H0XTY6_9PEZI</name>
<gene>
    <name evidence="2" type="ORF">AMS68_003596</name>
</gene>
<accession>A0A6H0XTY6</accession>
<dbReference type="PRINTS" id="PR00988">
    <property type="entry name" value="URIDINKINASE"/>
</dbReference>
<dbReference type="Proteomes" id="UP000503462">
    <property type="component" value="Chromosome 2"/>
</dbReference>
<dbReference type="InterPro" id="IPR027417">
    <property type="entry name" value="P-loop_NTPase"/>
</dbReference>
<dbReference type="OrthoDB" id="10041966at2759"/>
<evidence type="ECO:0000259" key="1">
    <source>
        <dbReference type="Pfam" id="PF00485"/>
    </source>
</evidence>
<dbReference type="SUPFAM" id="SSF52540">
    <property type="entry name" value="P-loop containing nucleoside triphosphate hydrolases"/>
    <property type="match status" value="1"/>
</dbReference>
<dbReference type="GO" id="GO:0016301">
    <property type="term" value="F:kinase activity"/>
    <property type="evidence" value="ECO:0007669"/>
    <property type="project" value="InterPro"/>
</dbReference>
<organism evidence="2 3">
    <name type="scientific">Peltaster fructicola</name>
    <dbReference type="NCBI Taxonomy" id="286661"/>
    <lineage>
        <taxon>Eukaryota</taxon>
        <taxon>Fungi</taxon>
        <taxon>Dikarya</taxon>
        <taxon>Ascomycota</taxon>
        <taxon>Pezizomycotina</taxon>
        <taxon>Dothideomycetes</taxon>
        <taxon>Dothideomycetes incertae sedis</taxon>
        <taxon>Peltaster</taxon>
    </lineage>
</organism>
<proteinExistence type="predicted"/>
<evidence type="ECO:0000313" key="3">
    <source>
        <dbReference type="Proteomes" id="UP000503462"/>
    </source>
</evidence>
<sequence>MASNVTLLGISGPSSSGKTTLARLLRSILLQGGHHAFIIHEDDFYVTDQQIPIHEKTGLQDWDCIEAIDVGAFEQALRHIKDHGASPPHLQSKEDQNSVGKVDIDDRTITRLVNSSRATHLPQKSVVAIIDGFLLYTPALEAVYSLMDVRMFLPLTRDLMISRRSARSGYVTLEGFWEDPPGYVEEVVWPNYAKDHAFLFNDGDVEGELKKEQVDTMQLRVAHASAMQDINVCLDWAWQTLERHFTSQMR</sequence>
<protein>
    <recommendedName>
        <fullName evidence="1">Phosphoribulokinase/uridine kinase domain-containing protein</fullName>
    </recommendedName>
</protein>
<feature type="domain" description="Phosphoribulokinase/uridine kinase" evidence="1">
    <location>
        <begin position="8"/>
        <end position="167"/>
    </location>
</feature>